<keyword evidence="1" id="KW-0472">Membrane</keyword>
<proteinExistence type="predicted"/>
<feature type="transmembrane region" description="Helical" evidence="1">
    <location>
        <begin position="15"/>
        <end position="34"/>
    </location>
</feature>
<sequence length="244" mass="28478">MKKIVTILMRNAENIVVFIIFAIVLVDTALLFGVMSHNKEERREVIELEVEKQPETEVVEEQTDDRSKTIRDLNVYEMAQLEYISAIADYQKGFYTDLKEWYLDYKSIFTKYDLFIDKPETIYDYYTEKELDLLFRVVQAEVGDEYSFEQKCNVASIILNRIENGEFGDDSMLGVLTEDQFTTIANGRYLEVEVSEDTILACEFAFEIDDTTDGCLFFDSNGTLNYSFVRNDGAHNLYRLEEKK</sequence>
<dbReference type="InterPro" id="IPR042047">
    <property type="entry name" value="SleB_dom1"/>
</dbReference>
<evidence type="ECO:0000313" key="4">
    <source>
        <dbReference type="Proteomes" id="UP001451571"/>
    </source>
</evidence>
<reference evidence="3 4" key="1">
    <citation type="submission" date="2024-02" db="EMBL/GenBank/DDBJ databases">
        <title>Bacterial strain from lacustrine sediment.</title>
        <authorList>
            <person name="Petit C."/>
            <person name="Fadhlaoui K."/>
        </authorList>
    </citation>
    <scope>NUCLEOTIDE SEQUENCE [LARGE SCALE GENOMIC DNA]</scope>
    <source>
        <strain evidence="3 4">IPX-CK</strain>
    </source>
</reference>
<protein>
    <submittedName>
        <fullName evidence="3">Cell wall hydrolase</fullName>
    </submittedName>
</protein>
<dbReference type="Gene3D" id="1.10.10.2520">
    <property type="entry name" value="Cell wall hydrolase SleB, domain 1"/>
    <property type="match status" value="1"/>
</dbReference>
<keyword evidence="3" id="KW-0378">Hydrolase</keyword>
<keyword evidence="4" id="KW-1185">Reference proteome</keyword>
<dbReference type="Pfam" id="PF07486">
    <property type="entry name" value="Hydrolase_2"/>
    <property type="match status" value="1"/>
</dbReference>
<name>A0ABZ3F089_9FIRM</name>
<evidence type="ECO:0000256" key="1">
    <source>
        <dbReference type="SAM" id="Phobius"/>
    </source>
</evidence>
<feature type="domain" description="Cell wall hydrolase SleB" evidence="2">
    <location>
        <begin position="148"/>
        <end position="232"/>
    </location>
</feature>
<dbReference type="RefSeq" id="WP_342759542.1">
    <property type="nucleotide sequence ID" value="NZ_CP146256.1"/>
</dbReference>
<evidence type="ECO:0000313" key="3">
    <source>
        <dbReference type="EMBL" id="XAH75969.1"/>
    </source>
</evidence>
<dbReference type="GO" id="GO:0016787">
    <property type="term" value="F:hydrolase activity"/>
    <property type="evidence" value="ECO:0007669"/>
    <property type="project" value="UniProtKB-KW"/>
</dbReference>
<dbReference type="EMBL" id="CP146256">
    <property type="protein sequence ID" value="XAH75969.1"/>
    <property type="molecule type" value="Genomic_DNA"/>
</dbReference>
<evidence type="ECO:0000259" key="2">
    <source>
        <dbReference type="Pfam" id="PF07486"/>
    </source>
</evidence>
<accession>A0ABZ3F089</accession>
<gene>
    <name evidence="3" type="ORF">V6984_09490</name>
</gene>
<organism evidence="3 4">
    <name type="scientific">Kineothrix sedimenti</name>
    <dbReference type="NCBI Taxonomy" id="3123317"/>
    <lineage>
        <taxon>Bacteria</taxon>
        <taxon>Bacillati</taxon>
        <taxon>Bacillota</taxon>
        <taxon>Clostridia</taxon>
        <taxon>Lachnospirales</taxon>
        <taxon>Lachnospiraceae</taxon>
        <taxon>Kineothrix</taxon>
    </lineage>
</organism>
<keyword evidence="1" id="KW-1133">Transmembrane helix</keyword>
<dbReference type="Proteomes" id="UP001451571">
    <property type="component" value="Chromosome"/>
</dbReference>
<dbReference type="InterPro" id="IPR011105">
    <property type="entry name" value="Cell_wall_hydrolase_SleB"/>
</dbReference>
<keyword evidence="1" id="KW-0812">Transmembrane</keyword>